<dbReference type="SUPFAM" id="SSF56726">
    <property type="entry name" value="DNA topoisomerase IV, alpha subunit"/>
    <property type="match status" value="1"/>
</dbReference>
<dbReference type="Pfam" id="PF11796">
    <property type="entry name" value="DUF3323"/>
    <property type="match status" value="1"/>
</dbReference>
<dbReference type="InterPro" id="IPR024466">
    <property type="entry name" value="CHP02679_N"/>
</dbReference>
<feature type="domain" description="DUF2399" evidence="1">
    <location>
        <begin position="272"/>
        <end position="419"/>
    </location>
</feature>
<evidence type="ECO:0000313" key="3">
    <source>
        <dbReference type="EMBL" id="MBE6061469.1"/>
    </source>
</evidence>
<evidence type="ECO:0000259" key="1">
    <source>
        <dbReference type="Pfam" id="PF09664"/>
    </source>
</evidence>
<dbReference type="Proteomes" id="UP000768462">
    <property type="component" value="Unassembled WGS sequence"/>
</dbReference>
<dbReference type="InterPro" id="IPR024465">
    <property type="entry name" value="DUF2399"/>
</dbReference>
<protein>
    <submittedName>
        <fullName evidence="3">DUF2399 domain-containing protein</fullName>
    </submittedName>
</protein>
<dbReference type="InterPro" id="IPR036078">
    <property type="entry name" value="Spo11/TopoVI_A_sf"/>
</dbReference>
<dbReference type="Gene3D" id="3.40.1360.10">
    <property type="match status" value="1"/>
</dbReference>
<gene>
    <name evidence="3" type="ORF">E7215_15085</name>
</gene>
<comment type="caution">
    <text evidence="3">The sequence shown here is derived from an EMBL/GenBank/DDBJ whole genome shotgun (WGS) entry which is preliminary data.</text>
</comment>
<dbReference type="EMBL" id="SVCM01000174">
    <property type="protein sequence ID" value="MBE6061469.1"/>
    <property type="molecule type" value="Genomic_DNA"/>
</dbReference>
<dbReference type="AlphaFoldDB" id="A0A927ZLI8"/>
<evidence type="ECO:0000259" key="2">
    <source>
        <dbReference type="Pfam" id="PF11796"/>
    </source>
</evidence>
<feature type="domain" description="Conserved hypothetical protein CHP02679 N terminus" evidence="2">
    <location>
        <begin position="37"/>
        <end position="249"/>
    </location>
</feature>
<evidence type="ECO:0000313" key="4">
    <source>
        <dbReference type="Proteomes" id="UP000768462"/>
    </source>
</evidence>
<proteinExistence type="predicted"/>
<dbReference type="GO" id="GO:0005694">
    <property type="term" value="C:chromosome"/>
    <property type="evidence" value="ECO:0007669"/>
    <property type="project" value="InterPro"/>
</dbReference>
<name>A0A927ZLI8_9CLOT</name>
<dbReference type="Pfam" id="PF09664">
    <property type="entry name" value="DUF2399"/>
    <property type="match status" value="1"/>
</dbReference>
<reference evidence="3" key="1">
    <citation type="submission" date="2019-04" db="EMBL/GenBank/DDBJ databases">
        <title>Evolution of Biomass-Degrading Anaerobic Consortia Revealed by Metagenomics.</title>
        <authorList>
            <person name="Peng X."/>
        </authorList>
    </citation>
    <scope>NUCLEOTIDE SEQUENCE</scope>
    <source>
        <strain evidence="3">SIG254</strain>
    </source>
</reference>
<organism evidence="3 4">
    <name type="scientific">Clostridium sulfidigenes</name>
    <dbReference type="NCBI Taxonomy" id="318464"/>
    <lineage>
        <taxon>Bacteria</taxon>
        <taxon>Bacillati</taxon>
        <taxon>Bacillota</taxon>
        <taxon>Clostridia</taxon>
        <taxon>Eubacteriales</taxon>
        <taxon>Clostridiaceae</taxon>
        <taxon>Clostridium</taxon>
    </lineage>
</organism>
<dbReference type="GO" id="GO:0003677">
    <property type="term" value="F:DNA binding"/>
    <property type="evidence" value="ECO:0007669"/>
    <property type="project" value="InterPro"/>
</dbReference>
<accession>A0A927ZLI8</accession>
<sequence length="429" mass="49874">MEKGEIVKEAVKYLKERKEYDKVLKALKDKYKNTGKLTGKVMLANLSYEERVLLGDIDYTLYEEKGGSLNIKKFVDFFSQGKFHEVDFLEVLKCYFGGDIKTKKEKKEEEDFLKEDFFQELLQLFKCEGIKLWLEGALQYKNYGYNSIVRCYKANSKELKDIMLNIDKGLSYLMPPTGEYIPLAKFSSLITRDSHYFDMDNIPGKLFLAALGYLHGMKASTVYGINELLAKVGIIRDEISNFTITYGLQIFDDNEELEGYKWFRRERQPLILNTYNLNSVKELKAVKSKVFVFENPTVFYELMKMTEDISVTLLCTSGQPNYSSLIILDKLYKSGTEIYYSGDFDPEGLQIADNLKYRYDGGLNFFGMNVDNYLRIIGNISFHERLGKLNNITSKELKPLVDEMLIHGKAGYQELLINYYYENILKQLR</sequence>